<keyword evidence="8 11" id="KW-0411">Iron-sulfur</keyword>
<proteinExistence type="inferred from homology"/>
<comment type="caution">
    <text evidence="11">Lacks conserved residue(s) required for the propagation of feature annotation.</text>
</comment>
<comment type="function">
    <text evidence="11">DNA-dependent ATPase and 5'-3' DNA helicase. Unwinds D-loops, R-loops, forked DNA and G-quadruplex DNA.</text>
</comment>
<evidence type="ECO:0000313" key="13">
    <source>
        <dbReference type="EMBL" id="RQW63276.1"/>
    </source>
</evidence>
<dbReference type="SMART" id="SM00491">
    <property type="entry name" value="HELICc2"/>
    <property type="match status" value="1"/>
</dbReference>
<feature type="binding site" evidence="11">
    <location>
        <position position="123"/>
    </location>
    <ligand>
        <name>[4Fe-4S] cluster</name>
        <dbReference type="ChEBI" id="CHEBI:49883"/>
    </ligand>
</feature>
<comment type="caution">
    <text evidence="13">The sequence shown here is derived from an EMBL/GenBank/DDBJ whole genome shotgun (WGS) entry which is preliminary data.</text>
</comment>
<dbReference type="Gene3D" id="3.40.50.300">
    <property type="entry name" value="P-loop containing nucleotide triphosphate hydrolases"/>
    <property type="match status" value="2"/>
</dbReference>
<evidence type="ECO:0000256" key="3">
    <source>
        <dbReference type="ARBA" id="ARBA00022741"/>
    </source>
</evidence>
<keyword evidence="9 11" id="KW-0238">DNA-binding</keyword>
<comment type="cofactor">
    <cofactor evidence="11">
        <name>[4Fe-4S] cluster</name>
        <dbReference type="ChEBI" id="CHEBI:49883"/>
    </cofactor>
    <text evidence="11">Binds 1 [4Fe-4S] cluster.</text>
</comment>
<keyword evidence="4 11" id="KW-0378">Hydrolase</keyword>
<organism evidence="13 14">
    <name type="scientific">Vibrio viridaestus</name>
    <dbReference type="NCBI Taxonomy" id="2487322"/>
    <lineage>
        <taxon>Bacteria</taxon>
        <taxon>Pseudomonadati</taxon>
        <taxon>Pseudomonadota</taxon>
        <taxon>Gammaproteobacteria</taxon>
        <taxon>Vibrionales</taxon>
        <taxon>Vibrionaceae</taxon>
        <taxon>Vibrio</taxon>
    </lineage>
</organism>
<dbReference type="PANTHER" id="PTHR11472">
    <property type="entry name" value="DNA REPAIR DEAD HELICASE RAD3/XP-D SUBFAMILY MEMBER"/>
    <property type="match status" value="1"/>
</dbReference>
<dbReference type="PROSITE" id="PS51193">
    <property type="entry name" value="HELICASE_ATP_BIND_2"/>
    <property type="match status" value="1"/>
</dbReference>
<feature type="binding site" evidence="11">
    <location>
        <position position="192"/>
    </location>
    <ligand>
        <name>[4Fe-4S] cluster</name>
        <dbReference type="ChEBI" id="CHEBI:49883"/>
    </ligand>
</feature>
<dbReference type="InterPro" id="IPR027417">
    <property type="entry name" value="P-loop_NTPase"/>
</dbReference>
<evidence type="ECO:0000256" key="1">
    <source>
        <dbReference type="ARBA" id="ARBA00022485"/>
    </source>
</evidence>
<dbReference type="InterPro" id="IPR014013">
    <property type="entry name" value="Helic_SF1/SF2_ATP-bd_DinG/Rad3"/>
</dbReference>
<dbReference type="GO" id="GO:0009432">
    <property type="term" value="P:SOS response"/>
    <property type="evidence" value="ECO:0007669"/>
    <property type="project" value="TreeGrafter"/>
</dbReference>
<dbReference type="GO" id="GO:0003677">
    <property type="term" value="F:DNA binding"/>
    <property type="evidence" value="ECO:0007669"/>
    <property type="project" value="UniProtKB-UniRule"/>
</dbReference>
<dbReference type="SUPFAM" id="SSF52540">
    <property type="entry name" value="P-loop containing nucleoside triphosphate hydrolases"/>
    <property type="match status" value="1"/>
</dbReference>
<dbReference type="InterPro" id="IPR045028">
    <property type="entry name" value="DinG/Rad3-like"/>
</dbReference>
<dbReference type="GO" id="GO:0006281">
    <property type="term" value="P:DNA repair"/>
    <property type="evidence" value="ECO:0007669"/>
    <property type="project" value="TreeGrafter"/>
</dbReference>
<evidence type="ECO:0000313" key="14">
    <source>
        <dbReference type="Proteomes" id="UP000281112"/>
    </source>
</evidence>
<dbReference type="GO" id="GO:0046872">
    <property type="term" value="F:metal ion binding"/>
    <property type="evidence" value="ECO:0007669"/>
    <property type="project" value="UniProtKB-KW"/>
</dbReference>
<dbReference type="HAMAP" id="MF_02205">
    <property type="entry name" value="DinG_proteobact"/>
    <property type="match status" value="1"/>
</dbReference>
<dbReference type="Proteomes" id="UP000281112">
    <property type="component" value="Unassembled WGS sequence"/>
</dbReference>
<evidence type="ECO:0000256" key="6">
    <source>
        <dbReference type="ARBA" id="ARBA00022840"/>
    </source>
</evidence>
<evidence type="ECO:0000256" key="11">
    <source>
        <dbReference type="HAMAP-Rule" id="MF_02205"/>
    </source>
</evidence>
<evidence type="ECO:0000256" key="2">
    <source>
        <dbReference type="ARBA" id="ARBA00022723"/>
    </source>
</evidence>
<keyword evidence="3 11" id="KW-0547">Nucleotide-binding</keyword>
<keyword evidence="10 11" id="KW-0413">Isomerase</keyword>
<dbReference type="AlphaFoldDB" id="A0A3N9U5F3"/>
<evidence type="ECO:0000256" key="7">
    <source>
        <dbReference type="ARBA" id="ARBA00023004"/>
    </source>
</evidence>
<dbReference type="PANTHER" id="PTHR11472:SF59">
    <property type="entry name" value="ATP-DEPENDENT DNA HELICASE DING"/>
    <property type="match status" value="1"/>
</dbReference>
<comment type="similarity">
    <text evidence="11">Belongs to the helicase family. DinG subfamily. Type 1 sub-subfamily.</text>
</comment>
<dbReference type="GO" id="GO:0051539">
    <property type="term" value="F:4 iron, 4 sulfur cluster binding"/>
    <property type="evidence" value="ECO:0007669"/>
    <property type="project" value="UniProtKB-UniRule"/>
</dbReference>
<keyword evidence="1 11" id="KW-0004">4Fe-4S</keyword>
<evidence type="ECO:0000256" key="10">
    <source>
        <dbReference type="ARBA" id="ARBA00023235"/>
    </source>
</evidence>
<name>A0A3N9U5F3_9VIBR</name>
<dbReference type="RefSeq" id="WP_124936745.1">
    <property type="nucleotide sequence ID" value="NZ_RJVQ01000003.1"/>
</dbReference>
<evidence type="ECO:0000259" key="12">
    <source>
        <dbReference type="PROSITE" id="PS51193"/>
    </source>
</evidence>
<dbReference type="GO" id="GO:0043139">
    <property type="term" value="F:5'-3' DNA helicase activity"/>
    <property type="evidence" value="ECO:0007669"/>
    <property type="project" value="UniProtKB-UniRule"/>
</dbReference>
<dbReference type="NCBIfam" id="NF008729">
    <property type="entry name" value="PRK11747.1"/>
    <property type="match status" value="1"/>
</dbReference>
<comment type="catalytic activity">
    <reaction evidence="11">
        <text>ATP + H2O = ADP + phosphate + H(+)</text>
        <dbReference type="Rhea" id="RHEA:13065"/>
        <dbReference type="ChEBI" id="CHEBI:15377"/>
        <dbReference type="ChEBI" id="CHEBI:15378"/>
        <dbReference type="ChEBI" id="CHEBI:30616"/>
        <dbReference type="ChEBI" id="CHEBI:43474"/>
        <dbReference type="ChEBI" id="CHEBI:456216"/>
        <dbReference type="EC" id="5.6.2.3"/>
    </reaction>
</comment>
<dbReference type="Pfam" id="PF06733">
    <property type="entry name" value="DEAD_2"/>
    <property type="match status" value="1"/>
</dbReference>
<dbReference type="InterPro" id="IPR006555">
    <property type="entry name" value="ATP-dep_Helicase_C"/>
</dbReference>
<keyword evidence="5 11" id="KW-0347">Helicase</keyword>
<dbReference type="GO" id="GO:0033677">
    <property type="term" value="F:DNA/RNA helicase activity"/>
    <property type="evidence" value="ECO:0007669"/>
    <property type="project" value="TreeGrafter"/>
</dbReference>
<dbReference type="GO" id="GO:0005524">
    <property type="term" value="F:ATP binding"/>
    <property type="evidence" value="ECO:0007669"/>
    <property type="project" value="UniProtKB-UniRule"/>
</dbReference>
<dbReference type="Pfam" id="PF13307">
    <property type="entry name" value="Helicase_C_2"/>
    <property type="match status" value="1"/>
</dbReference>
<dbReference type="InterPro" id="IPR039000">
    <property type="entry name" value="DinG_proteobact"/>
</dbReference>
<keyword evidence="14" id="KW-1185">Reference proteome</keyword>
<dbReference type="EC" id="5.6.2.3" evidence="11"/>
<feature type="domain" description="Helicase ATP-binding" evidence="12">
    <location>
        <begin position="16"/>
        <end position="297"/>
    </location>
</feature>
<gene>
    <name evidence="11 13" type="primary">dinG</name>
    <name evidence="13" type="ORF">EES38_08460</name>
</gene>
<dbReference type="GO" id="GO:0016887">
    <property type="term" value="F:ATP hydrolysis activity"/>
    <property type="evidence" value="ECO:0007669"/>
    <property type="project" value="RHEA"/>
</dbReference>
<feature type="binding site" evidence="11">
    <location>
        <position position="202"/>
    </location>
    <ligand>
        <name>[4Fe-4S] cluster</name>
        <dbReference type="ChEBI" id="CHEBI:49883"/>
    </ligand>
</feature>
<dbReference type="InterPro" id="IPR010614">
    <property type="entry name" value="RAD3-like_helicase_DEAD"/>
</dbReference>
<dbReference type="EMBL" id="RJVQ01000003">
    <property type="protein sequence ID" value="RQW63276.1"/>
    <property type="molecule type" value="Genomic_DNA"/>
</dbReference>
<reference evidence="13 14" key="1">
    <citation type="submission" date="2018-11" db="EMBL/GenBank/DDBJ databases">
        <title>Vibrio LJC006 sp. nov., isolated from seawater during the bloom of the enteromorpha.</title>
        <authorList>
            <person name="Liang J."/>
        </authorList>
    </citation>
    <scope>NUCLEOTIDE SEQUENCE [LARGE SCALE GENOMIC DNA]</scope>
    <source>
        <strain evidence="13 14">LJC006</strain>
    </source>
</reference>
<keyword evidence="6 11" id="KW-0067">ATP-binding</keyword>
<evidence type="ECO:0000256" key="5">
    <source>
        <dbReference type="ARBA" id="ARBA00022806"/>
    </source>
</evidence>
<keyword evidence="2 11" id="KW-0479">Metal-binding</keyword>
<accession>A0A3N9U5F3</accession>
<evidence type="ECO:0000256" key="4">
    <source>
        <dbReference type="ARBA" id="ARBA00022801"/>
    </source>
</evidence>
<evidence type="ECO:0000256" key="8">
    <source>
        <dbReference type="ARBA" id="ARBA00023014"/>
    </source>
</evidence>
<sequence length="694" mass="78096">MLTPKIQKSIQQSYRNLQSNLEKFVPRRAQNYLTSEIAKALSGEYNKTNRVLVAEAGTGIGKSLSYLMAAIPVAVLNNRKLIISTATVALQEQLIRKDLLLLRRICPVNFEFRIAKGRQRYCCKEKLAAVARPDESDQLVLLETKPDEKSKVLFDELYTALCKSKWDGDRDNWPTPIPDDQWNLIVSDKHSCNHGFSNHHNCPYLKARQEVEIADVIVANHHLVLADAELGGGIVLPEPESSIYIFDEAHHLAPISRDSSAASASLKGSTNWLENLNKATAKYLSHLDESRSYRFRNELNAALQEIIPLLRELLSFVSPLPYEEHVCRFEHGILPEWLESRAKDLKVLTKKANQNLSKLADLFAEQIKEGKLSSRIADPILSELGFYLSRTDNLSRVWSMMATPSREYGAPLARWIEKRDDGSEDYIISSSPLEVGWKLDQQLWSRCVGSVFVSATLRALNSFDHFCYQTGISTKPEDGVRFLSLASPFDYKNNSELIVPTMINEPSADQFTDELAEKIPTFILEKKANLVLFSSYWQMESVAKKISKELKKKGWSLLIQGKSSRESLLKTHAFTIKMGGTSVLFGTGSFSEGLDLPGELLENVIITKIPFSVPTSPIERAHAEYIESKGGNAFLQISVPDASKKLVQSVGRLIRKESDTGRVVVLDRRIISKRYGKALLDSLPPMKRVVHYTN</sequence>
<protein>
    <recommendedName>
        <fullName evidence="11">ATP-dependent DNA helicase DinG</fullName>
        <ecNumber evidence="11">5.6.2.3</ecNumber>
    </recommendedName>
    <alternativeName>
        <fullName evidence="11">DNA 5'-3' helicase DinG</fullName>
    </alternativeName>
</protein>
<dbReference type="OrthoDB" id="9805194at2"/>
<keyword evidence="7 11" id="KW-0408">Iron</keyword>
<dbReference type="FunFam" id="3.40.50.300:FF:000437">
    <property type="entry name" value="ATP-dependent DNA helicase DinG"/>
    <property type="match status" value="1"/>
</dbReference>
<evidence type="ECO:0000256" key="9">
    <source>
        <dbReference type="ARBA" id="ARBA00023125"/>
    </source>
</evidence>